<dbReference type="Proteomes" id="UP001239111">
    <property type="component" value="Chromosome 1"/>
</dbReference>
<sequence>MTMAAETENNGPAAETKDIKDVKEMKDALKDEAPQAKDNKQDEASNEKKELQAEAEKKGAGDAQAAAATDKPADASAAQAQAAAAPPQPKAPAVHKPNFDKDVVYLYQFPRTPLLPSLSSYCLKVETWLRLNGIKYEFDYARCSFFDSAHIEDVYKGRVTQRGSRTIRRYSYSRNEDAAGSLDSTHQRATLTVGQRTGQRQNSTLEIDRERQASPDKRTGSDGR</sequence>
<accession>A0ACC2PNA5</accession>
<comment type="caution">
    <text evidence="1">The sequence shown here is derived from an EMBL/GenBank/DDBJ whole genome shotgun (WGS) entry which is preliminary data.</text>
</comment>
<proteinExistence type="predicted"/>
<evidence type="ECO:0000313" key="1">
    <source>
        <dbReference type="EMBL" id="KAJ8684281.1"/>
    </source>
</evidence>
<reference evidence="1" key="1">
    <citation type="submission" date="2023-04" db="EMBL/GenBank/DDBJ databases">
        <title>A chromosome-level genome assembly of the parasitoid wasp Eretmocerus hayati.</title>
        <authorList>
            <person name="Zhong Y."/>
            <person name="Liu S."/>
            <person name="Liu Y."/>
        </authorList>
    </citation>
    <scope>NUCLEOTIDE SEQUENCE</scope>
    <source>
        <strain evidence="1">ZJU_SS_LIU_2023</strain>
    </source>
</reference>
<dbReference type="EMBL" id="CM056741">
    <property type="protein sequence ID" value="KAJ8684281.1"/>
    <property type="molecule type" value="Genomic_DNA"/>
</dbReference>
<gene>
    <name evidence="1" type="ORF">QAD02_020073</name>
</gene>
<evidence type="ECO:0000313" key="2">
    <source>
        <dbReference type="Proteomes" id="UP001239111"/>
    </source>
</evidence>
<protein>
    <submittedName>
        <fullName evidence="1">Uncharacterized protein</fullName>
    </submittedName>
</protein>
<keyword evidence="2" id="KW-1185">Reference proteome</keyword>
<name>A0ACC2PNA5_9HYME</name>
<organism evidence="1 2">
    <name type="scientific">Eretmocerus hayati</name>
    <dbReference type="NCBI Taxonomy" id="131215"/>
    <lineage>
        <taxon>Eukaryota</taxon>
        <taxon>Metazoa</taxon>
        <taxon>Ecdysozoa</taxon>
        <taxon>Arthropoda</taxon>
        <taxon>Hexapoda</taxon>
        <taxon>Insecta</taxon>
        <taxon>Pterygota</taxon>
        <taxon>Neoptera</taxon>
        <taxon>Endopterygota</taxon>
        <taxon>Hymenoptera</taxon>
        <taxon>Apocrita</taxon>
        <taxon>Proctotrupomorpha</taxon>
        <taxon>Chalcidoidea</taxon>
        <taxon>Aphelinidae</taxon>
        <taxon>Aphelininae</taxon>
        <taxon>Eretmocerus</taxon>
    </lineage>
</organism>